<dbReference type="PANTHER" id="PTHR47942:SF63">
    <property type="entry name" value="PENTATRICOPEPTIDE REPEAT-CONTAINING PROTEIN"/>
    <property type="match status" value="1"/>
</dbReference>
<dbReference type="InterPro" id="IPR051222">
    <property type="entry name" value="PPR/CCM1_RNA-binding"/>
</dbReference>
<dbReference type="OrthoDB" id="185373at2759"/>
<keyword evidence="1" id="KW-0677">Repeat</keyword>
<protein>
    <recommendedName>
        <fullName evidence="4">Pentatricopeptide repeat protein</fullName>
    </recommendedName>
</protein>
<dbReference type="InterPro" id="IPR011990">
    <property type="entry name" value="TPR-like_helical_dom_sf"/>
</dbReference>
<proteinExistence type="predicted"/>
<name>A0A9P4G7J2_9PLEO</name>
<evidence type="ECO:0000256" key="1">
    <source>
        <dbReference type="ARBA" id="ARBA00022737"/>
    </source>
</evidence>
<dbReference type="RefSeq" id="XP_040782935.1">
    <property type="nucleotide sequence ID" value="XM_040934376.1"/>
</dbReference>
<evidence type="ECO:0000313" key="2">
    <source>
        <dbReference type="EMBL" id="KAF1840372.1"/>
    </source>
</evidence>
<reference evidence="2" key="1">
    <citation type="submission" date="2020-01" db="EMBL/GenBank/DDBJ databases">
        <authorList>
            <consortium name="DOE Joint Genome Institute"/>
            <person name="Haridas S."/>
            <person name="Albert R."/>
            <person name="Binder M."/>
            <person name="Bloem J."/>
            <person name="Labutti K."/>
            <person name="Salamov A."/>
            <person name="Andreopoulos B."/>
            <person name="Baker S.E."/>
            <person name="Barry K."/>
            <person name="Bills G."/>
            <person name="Bluhm B.H."/>
            <person name="Cannon C."/>
            <person name="Castanera R."/>
            <person name="Culley D.E."/>
            <person name="Daum C."/>
            <person name="Ezra D."/>
            <person name="Gonzalez J.B."/>
            <person name="Henrissat B."/>
            <person name="Kuo A."/>
            <person name="Liang C."/>
            <person name="Lipzen A."/>
            <person name="Lutzoni F."/>
            <person name="Magnuson J."/>
            <person name="Mondo S."/>
            <person name="Nolan M."/>
            <person name="Ohm R."/>
            <person name="Pangilinan J."/>
            <person name="Park H.-J."/>
            <person name="Ramirez L."/>
            <person name="Alfaro M."/>
            <person name="Sun H."/>
            <person name="Tritt A."/>
            <person name="Yoshinaga Y."/>
            <person name="Zwiers L.-H."/>
            <person name="Turgeon B.G."/>
            <person name="Goodwin S.B."/>
            <person name="Spatafora J.W."/>
            <person name="Crous P.W."/>
            <person name="Grigoriev I.V."/>
        </authorList>
    </citation>
    <scope>NUCLEOTIDE SEQUENCE</scope>
    <source>
        <strain evidence="2">CBS 394.84</strain>
    </source>
</reference>
<dbReference type="Proteomes" id="UP000800039">
    <property type="component" value="Unassembled WGS sequence"/>
</dbReference>
<comment type="caution">
    <text evidence="2">The sequence shown here is derived from an EMBL/GenBank/DDBJ whole genome shotgun (WGS) entry which is preliminary data.</text>
</comment>
<dbReference type="Gene3D" id="1.25.40.10">
    <property type="entry name" value="Tetratricopeptide repeat domain"/>
    <property type="match status" value="2"/>
</dbReference>
<dbReference type="GeneID" id="63851627"/>
<organism evidence="2 3">
    <name type="scientific">Cucurbitaria berberidis CBS 394.84</name>
    <dbReference type="NCBI Taxonomy" id="1168544"/>
    <lineage>
        <taxon>Eukaryota</taxon>
        <taxon>Fungi</taxon>
        <taxon>Dikarya</taxon>
        <taxon>Ascomycota</taxon>
        <taxon>Pezizomycotina</taxon>
        <taxon>Dothideomycetes</taxon>
        <taxon>Pleosporomycetidae</taxon>
        <taxon>Pleosporales</taxon>
        <taxon>Pleosporineae</taxon>
        <taxon>Cucurbitariaceae</taxon>
        <taxon>Cucurbitaria</taxon>
    </lineage>
</organism>
<sequence>MLALRPPRCLLHSLRYTQTRTLRTLPRDIPTYIKRWDPTLHRPIPPSKVLTKLEETREAAPDDASQRVERDVLRDTQTFDSSHREGDLSCQKDTSRLTRLLRLARDDPDVGLNGTFRASLWGAYTLAKASDPKVIGRLSDRARDSLWTTQYLESPANRSCRAHLEQLYLDMKQVGKPMTVGQRAQYLESMFLGGEEEQALEKWEADHNPPTDGGRQDYKPEHLEAGAKLHALAGNVDRARHIMEELYTRYPDWNLSVMMTVFRAHTSSGMEQHHESAKDMYIEMKEKKGANVSINDYNAWFIGFLEARHLPYAKQLFRDMVQDGHLTTLGTAEQVEEVLKRLHMLYRLGTDISNMTSIALDALSVLPEAYHGHLFGDWMKSAVLHKAPEAAAQILDMMFQRGYNPETFHFNMLLKALLRTKENPNILKAENIGWRMIDEARKSTKKNLPSDSKAEFINKRRIHKIVPVPEASRTVPKANVATFALIMHHHAKNLQWEHVDYLSRQLKETTVEPNATIMNVLMDNKCRQGAYAEAWMIYKTLTEPQKGSKGVFPNGASIRCLWKMLRLALGDHITRDDANLPTPRELLEETVTWLVLSRSRYDAERFRTGLAGADHGAITALMMHCFSYVQDLPGSLVALHVLRHKFDIFPTDKAAQILQRQMAWVDMARESESVRSQYSHSRNNKRNNIRIAKVYDTLLNRRLDRMNLSSEEYAALSDEQIGDVGLDLLSEFVRVVLKRSYPPEVVEAMIQAAKNDIGLPELRTGDMDAFEVA</sequence>
<evidence type="ECO:0008006" key="4">
    <source>
        <dbReference type="Google" id="ProtNLM"/>
    </source>
</evidence>
<accession>A0A9P4G7J2</accession>
<gene>
    <name evidence="2" type="ORF">K460DRAFT_371559</name>
</gene>
<dbReference type="EMBL" id="ML976620">
    <property type="protein sequence ID" value="KAF1840372.1"/>
    <property type="molecule type" value="Genomic_DNA"/>
</dbReference>
<keyword evidence="3" id="KW-1185">Reference proteome</keyword>
<dbReference type="AlphaFoldDB" id="A0A9P4G7J2"/>
<dbReference type="PANTHER" id="PTHR47942">
    <property type="entry name" value="TETRATRICOPEPTIDE REPEAT (TPR)-LIKE SUPERFAMILY PROTEIN-RELATED"/>
    <property type="match status" value="1"/>
</dbReference>
<evidence type="ECO:0000313" key="3">
    <source>
        <dbReference type="Proteomes" id="UP000800039"/>
    </source>
</evidence>